<dbReference type="InterPro" id="IPR047589">
    <property type="entry name" value="DUF11_rpt"/>
</dbReference>
<name>A0A7C8FYC6_9ACTN</name>
<evidence type="ECO:0000256" key="5">
    <source>
        <dbReference type="SAM" id="MobiDB-lite"/>
    </source>
</evidence>
<evidence type="ECO:0000256" key="1">
    <source>
        <dbReference type="ARBA" id="ARBA00022512"/>
    </source>
</evidence>
<proteinExistence type="predicted"/>
<evidence type="ECO:0000256" key="4">
    <source>
        <dbReference type="ARBA" id="ARBA00023088"/>
    </source>
</evidence>
<gene>
    <name evidence="8" type="ORF">F8D48_11210</name>
</gene>
<dbReference type="Proteomes" id="UP000479639">
    <property type="component" value="Unassembled WGS sequence"/>
</dbReference>
<dbReference type="Pfam" id="PF01345">
    <property type="entry name" value="DUF11"/>
    <property type="match status" value="1"/>
</dbReference>
<keyword evidence="6" id="KW-0812">Transmembrane</keyword>
<dbReference type="PROSITE" id="PS50847">
    <property type="entry name" value="GRAM_POS_ANCHORING"/>
    <property type="match status" value="1"/>
</dbReference>
<dbReference type="Gene3D" id="2.60.40.740">
    <property type="match status" value="1"/>
</dbReference>
<dbReference type="InterPro" id="IPR019931">
    <property type="entry name" value="LPXTG_anchor"/>
</dbReference>
<feature type="region of interest" description="Disordered" evidence="5">
    <location>
        <begin position="1"/>
        <end position="55"/>
    </location>
</feature>
<keyword evidence="1" id="KW-0134">Cell wall</keyword>
<feature type="region of interest" description="Disordered" evidence="5">
    <location>
        <begin position="178"/>
        <end position="238"/>
    </location>
</feature>
<dbReference type="EMBL" id="WAJS01000062">
    <property type="protein sequence ID" value="KAB1636998.1"/>
    <property type="molecule type" value="Genomic_DNA"/>
</dbReference>
<keyword evidence="6" id="KW-1133">Transmembrane helix</keyword>
<sequence>TANIAHAHGEVPSESPGSRPEDPDPGKPAEPPAGEPEASSPPASPAPVVPGDPAEDDVAIAKTAENLTRDDGATHVGDTVRYRIALSNSGPGTGWMDAVIRDDVPEGLEPVSGSIKLALPDGAEVAVDDEAYDPATRILAVACGHLHGGQAVVLSFDALVTEAAVGADVGNVAVGLGTPPSAWDPDGERPEPGAPFDPPGGWDDYERTHPRVESDPTYPPGADASGGVLPGDEGGKRRTTIAHRLAQTGDALAAAALLPAALALAAGAALLASRRRQRASR</sequence>
<feature type="non-terminal residue" evidence="8">
    <location>
        <position position="1"/>
    </location>
</feature>
<keyword evidence="4" id="KW-0572">Peptidoglycan-anchor</keyword>
<evidence type="ECO:0000256" key="2">
    <source>
        <dbReference type="ARBA" id="ARBA00022525"/>
    </source>
</evidence>
<feature type="transmembrane region" description="Helical" evidence="6">
    <location>
        <begin position="251"/>
        <end position="272"/>
    </location>
</feature>
<evidence type="ECO:0000313" key="8">
    <source>
        <dbReference type="EMBL" id="KAB1636998.1"/>
    </source>
</evidence>
<evidence type="ECO:0000256" key="3">
    <source>
        <dbReference type="ARBA" id="ARBA00022729"/>
    </source>
</evidence>
<feature type="compositionally biased region" description="Basic and acidic residues" evidence="5">
    <location>
        <begin position="204"/>
        <end position="214"/>
    </location>
</feature>
<accession>A0A7C8FYC6</accession>
<keyword evidence="9" id="KW-1185">Reference proteome</keyword>
<dbReference type="InterPro" id="IPR001434">
    <property type="entry name" value="OmcB-like_DUF11"/>
</dbReference>
<reference evidence="8 9" key="1">
    <citation type="submission" date="2019-09" db="EMBL/GenBank/DDBJ databases">
        <title>Whole genome shotgun sequencing (WGS) of Ellagibacter isourolithinifaciens DSM 104140(T) and Adlercreutzia muris DSM 29508(T).</title>
        <authorList>
            <person name="Stoll D.A."/>
            <person name="Danylec N."/>
            <person name="Huch M."/>
        </authorList>
    </citation>
    <scope>NUCLEOTIDE SEQUENCE [LARGE SCALE GENOMIC DNA]</scope>
    <source>
        <strain evidence="8 9">DSM 29508</strain>
    </source>
</reference>
<evidence type="ECO:0000313" key="9">
    <source>
        <dbReference type="Proteomes" id="UP000479639"/>
    </source>
</evidence>
<organism evidence="8 9">
    <name type="scientific">Adlercreutzia muris</name>
    <dbReference type="NCBI Taxonomy" id="1796610"/>
    <lineage>
        <taxon>Bacteria</taxon>
        <taxon>Bacillati</taxon>
        <taxon>Actinomycetota</taxon>
        <taxon>Coriobacteriia</taxon>
        <taxon>Eggerthellales</taxon>
        <taxon>Eggerthellaceae</taxon>
        <taxon>Adlercreutzia</taxon>
    </lineage>
</organism>
<protein>
    <submittedName>
        <fullName evidence="8">Isopeptide-forming domain-containing fimbrial protein</fullName>
    </submittedName>
</protein>
<evidence type="ECO:0000256" key="6">
    <source>
        <dbReference type="SAM" id="Phobius"/>
    </source>
</evidence>
<dbReference type="RefSeq" id="WP_151432102.1">
    <property type="nucleotide sequence ID" value="NZ_WAJS01000062.1"/>
</dbReference>
<comment type="caution">
    <text evidence="8">The sequence shown here is derived from an EMBL/GenBank/DDBJ whole genome shotgun (WGS) entry which is preliminary data.</text>
</comment>
<evidence type="ECO:0000259" key="7">
    <source>
        <dbReference type="PROSITE" id="PS50847"/>
    </source>
</evidence>
<dbReference type="AlphaFoldDB" id="A0A7C8FYC6"/>
<feature type="domain" description="Gram-positive cocci surface proteins LPxTG" evidence="7">
    <location>
        <begin position="245"/>
        <end position="281"/>
    </location>
</feature>
<keyword evidence="6" id="KW-0472">Membrane</keyword>
<dbReference type="NCBIfam" id="TIGR01451">
    <property type="entry name" value="B_ant_repeat"/>
    <property type="match status" value="1"/>
</dbReference>
<keyword evidence="2" id="KW-0964">Secreted</keyword>
<keyword evidence="3" id="KW-0732">Signal</keyword>